<evidence type="ECO:0008006" key="3">
    <source>
        <dbReference type="Google" id="ProtNLM"/>
    </source>
</evidence>
<reference evidence="1" key="1">
    <citation type="submission" date="2017-08" db="EMBL/GenBank/DDBJ databases">
        <authorList>
            <person name="Polle J.E."/>
            <person name="Barry K."/>
            <person name="Cushman J."/>
            <person name="Schmutz J."/>
            <person name="Tran D."/>
            <person name="Hathwaick L.T."/>
            <person name="Yim W.C."/>
            <person name="Jenkins J."/>
            <person name="Mckie-Krisberg Z.M."/>
            <person name="Prochnik S."/>
            <person name="Lindquist E."/>
            <person name="Dockter R.B."/>
            <person name="Adam C."/>
            <person name="Molina H."/>
            <person name="Bunkerborg J."/>
            <person name="Jin E."/>
            <person name="Buchheim M."/>
            <person name="Magnuson J."/>
        </authorList>
    </citation>
    <scope>NUCLEOTIDE SEQUENCE</scope>
    <source>
        <strain evidence="1">CCAP 19/18</strain>
    </source>
</reference>
<organism evidence="1 2">
    <name type="scientific">Dunaliella salina</name>
    <name type="common">Green alga</name>
    <name type="synonym">Protococcus salinus</name>
    <dbReference type="NCBI Taxonomy" id="3046"/>
    <lineage>
        <taxon>Eukaryota</taxon>
        <taxon>Viridiplantae</taxon>
        <taxon>Chlorophyta</taxon>
        <taxon>core chlorophytes</taxon>
        <taxon>Chlorophyceae</taxon>
        <taxon>CS clade</taxon>
        <taxon>Chlamydomonadales</taxon>
        <taxon>Dunaliellaceae</taxon>
        <taxon>Dunaliella</taxon>
    </lineage>
</organism>
<evidence type="ECO:0000313" key="1">
    <source>
        <dbReference type="EMBL" id="KAF5829403.1"/>
    </source>
</evidence>
<dbReference type="Proteomes" id="UP000815325">
    <property type="component" value="Unassembled WGS sequence"/>
</dbReference>
<keyword evidence="2" id="KW-1185">Reference proteome</keyword>
<comment type="caution">
    <text evidence="1">The sequence shown here is derived from an EMBL/GenBank/DDBJ whole genome shotgun (WGS) entry which is preliminary data.</text>
</comment>
<name>A0ABQ7G472_DUNSA</name>
<gene>
    <name evidence="1" type="ORF">DUNSADRAFT_16102</name>
</gene>
<sequence>MELSDNLGMVEFSLAAPHKLCNERGAGFWIKEGMKKSVHDVQQLYQGSPVLYQCAGALSHLCGNNFPPGHNIAPTCLPFDTRAITQQYQLNHSVQLPCSGSTYNIN</sequence>
<dbReference type="EMBL" id="MU070164">
    <property type="protein sequence ID" value="KAF5829403.1"/>
    <property type="molecule type" value="Genomic_DNA"/>
</dbReference>
<evidence type="ECO:0000313" key="2">
    <source>
        <dbReference type="Proteomes" id="UP000815325"/>
    </source>
</evidence>
<protein>
    <recommendedName>
        <fullName evidence="3">Encoded protein</fullName>
    </recommendedName>
</protein>
<proteinExistence type="predicted"/>
<accession>A0ABQ7G472</accession>